<protein>
    <submittedName>
        <fullName evidence="2">Uncharacterized protein</fullName>
    </submittedName>
</protein>
<dbReference type="EMBL" id="CH476642">
    <property type="protein sequence ID" value="EDN97821.1"/>
    <property type="molecule type" value="Genomic_DNA"/>
</dbReference>
<name>A7F500_SCLS1</name>
<gene>
    <name evidence="2" type="ORF">SS1G_12675</name>
</gene>
<evidence type="ECO:0000256" key="1">
    <source>
        <dbReference type="SAM" id="MobiDB-lite"/>
    </source>
</evidence>
<feature type="region of interest" description="Disordered" evidence="1">
    <location>
        <begin position="1"/>
        <end position="22"/>
    </location>
</feature>
<sequence length="68" mass="7452">MVQADGQLGSVTPGNPPDPSLIWTSPWSAGWMETASKRLAEGDVELRKKISLAGRSTTVYIYIKFLDN</sequence>
<reference evidence="3" key="1">
    <citation type="journal article" date="2011" name="PLoS Genet.">
        <title>Genomic analysis of the necrotrophic fungal pathogens Sclerotinia sclerotiorum and Botrytis cinerea.</title>
        <authorList>
            <person name="Amselem J."/>
            <person name="Cuomo C.A."/>
            <person name="van Kan J.A."/>
            <person name="Viaud M."/>
            <person name="Benito E.P."/>
            <person name="Couloux A."/>
            <person name="Coutinho P.M."/>
            <person name="de Vries R.P."/>
            <person name="Dyer P.S."/>
            <person name="Fillinger S."/>
            <person name="Fournier E."/>
            <person name="Gout L."/>
            <person name="Hahn M."/>
            <person name="Kohn L."/>
            <person name="Lapalu N."/>
            <person name="Plummer K.M."/>
            <person name="Pradier J.M."/>
            <person name="Quevillon E."/>
            <person name="Sharon A."/>
            <person name="Simon A."/>
            <person name="ten Have A."/>
            <person name="Tudzynski B."/>
            <person name="Tudzynski P."/>
            <person name="Wincker P."/>
            <person name="Andrew M."/>
            <person name="Anthouard V."/>
            <person name="Beever R.E."/>
            <person name="Beffa R."/>
            <person name="Benoit I."/>
            <person name="Bouzid O."/>
            <person name="Brault B."/>
            <person name="Chen Z."/>
            <person name="Choquer M."/>
            <person name="Collemare J."/>
            <person name="Cotton P."/>
            <person name="Danchin E.G."/>
            <person name="Da Silva C."/>
            <person name="Gautier A."/>
            <person name="Giraud C."/>
            <person name="Giraud T."/>
            <person name="Gonzalez C."/>
            <person name="Grossetete S."/>
            <person name="Guldener U."/>
            <person name="Henrissat B."/>
            <person name="Howlett B.J."/>
            <person name="Kodira C."/>
            <person name="Kretschmer M."/>
            <person name="Lappartient A."/>
            <person name="Leroch M."/>
            <person name="Levis C."/>
            <person name="Mauceli E."/>
            <person name="Neuveglise C."/>
            <person name="Oeser B."/>
            <person name="Pearson M."/>
            <person name="Poulain J."/>
            <person name="Poussereau N."/>
            <person name="Quesneville H."/>
            <person name="Rascle C."/>
            <person name="Schumacher J."/>
            <person name="Segurens B."/>
            <person name="Sexton A."/>
            <person name="Silva E."/>
            <person name="Sirven C."/>
            <person name="Soanes D.M."/>
            <person name="Talbot N.J."/>
            <person name="Templeton M."/>
            <person name="Yandava C."/>
            <person name="Yarden O."/>
            <person name="Zeng Q."/>
            <person name="Rollins J.A."/>
            <person name="Lebrun M.H."/>
            <person name="Dickman M."/>
        </authorList>
    </citation>
    <scope>NUCLEOTIDE SEQUENCE [LARGE SCALE GENOMIC DNA]</scope>
    <source>
        <strain evidence="3">ATCC 18683 / 1980 / Ss-1</strain>
    </source>
</reference>
<dbReference type="InParanoid" id="A7F500"/>
<evidence type="ECO:0000313" key="3">
    <source>
        <dbReference type="Proteomes" id="UP000001312"/>
    </source>
</evidence>
<organism evidence="2 3">
    <name type="scientific">Sclerotinia sclerotiorum (strain ATCC 18683 / 1980 / Ss-1)</name>
    <name type="common">White mold</name>
    <name type="synonym">Whetzelinia sclerotiorum</name>
    <dbReference type="NCBI Taxonomy" id="665079"/>
    <lineage>
        <taxon>Eukaryota</taxon>
        <taxon>Fungi</taxon>
        <taxon>Dikarya</taxon>
        <taxon>Ascomycota</taxon>
        <taxon>Pezizomycotina</taxon>
        <taxon>Leotiomycetes</taxon>
        <taxon>Helotiales</taxon>
        <taxon>Sclerotiniaceae</taxon>
        <taxon>Sclerotinia</taxon>
    </lineage>
</organism>
<dbReference type="RefSeq" id="XP_001586100.1">
    <property type="nucleotide sequence ID" value="XM_001586050.1"/>
</dbReference>
<accession>A7F500</accession>
<proteinExistence type="predicted"/>
<dbReference type="AlphaFoldDB" id="A7F500"/>
<dbReference type="KEGG" id="ssl:SS1G_12675"/>
<keyword evidence="3" id="KW-1185">Reference proteome</keyword>
<dbReference type="Proteomes" id="UP000001312">
    <property type="component" value="Unassembled WGS sequence"/>
</dbReference>
<evidence type="ECO:0000313" key="2">
    <source>
        <dbReference type="EMBL" id="EDN97821.1"/>
    </source>
</evidence>
<dbReference type="GeneID" id="5482191"/>